<dbReference type="PANTHER" id="PTHR43547">
    <property type="entry name" value="TWO-COMPONENT HISTIDINE KINASE"/>
    <property type="match status" value="1"/>
</dbReference>
<keyword evidence="5" id="KW-0418">Kinase</keyword>
<dbReference type="RefSeq" id="WP_115148011.1">
    <property type="nucleotide sequence ID" value="NZ_QRAV01000019.1"/>
</dbReference>
<dbReference type="InterPro" id="IPR004358">
    <property type="entry name" value="Sig_transdc_His_kin-like_C"/>
</dbReference>
<gene>
    <name evidence="5" type="ORF">DEU51_11923</name>
</gene>
<dbReference type="SMART" id="SM00387">
    <property type="entry name" value="HATPase_c"/>
    <property type="match status" value="1"/>
</dbReference>
<dbReference type="Pfam" id="PF14361">
    <property type="entry name" value="RsbRD_N"/>
    <property type="match status" value="1"/>
</dbReference>
<evidence type="ECO:0000259" key="4">
    <source>
        <dbReference type="PROSITE" id="PS50109"/>
    </source>
</evidence>
<dbReference type="PRINTS" id="PR00344">
    <property type="entry name" value="BCTRLSENSOR"/>
</dbReference>
<comment type="catalytic activity">
    <reaction evidence="1">
        <text>ATP + protein L-histidine = ADP + protein N-phospho-L-histidine.</text>
        <dbReference type="EC" id="2.7.13.3"/>
    </reaction>
</comment>
<dbReference type="Gene3D" id="1.10.287.130">
    <property type="match status" value="1"/>
</dbReference>
<accession>A0A370S3W1</accession>
<dbReference type="GO" id="GO:0000155">
    <property type="term" value="F:phosphorelay sensor kinase activity"/>
    <property type="evidence" value="ECO:0007669"/>
    <property type="project" value="InterPro"/>
</dbReference>
<dbReference type="Pfam" id="PF02518">
    <property type="entry name" value="HATPase_c"/>
    <property type="match status" value="1"/>
</dbReference>
<dbReference type="Gene3D" id="3.30.565.10">
    <property type="entry name" value="Histidine kinase-like ATPase, C-terminal domain"/>
    <property type="match status" value="1"/>
</dbReference>
<dbReference type="InterPro" id="IPR036890">
    <property type="entry name" value="HATPase_C_sf"/>
</dbReference>
<proteinExistence type="predicted"/>
<reference evidence="5 6" key="1">
    <citation type="submission" date="2018-07" db="EMBL/GenBank/DDBJ databases">
        <title>Genome sequencing of rice bacterial endophytes.</title>
        <authorList>
            <person name="Venturi V."/>
        </authorList>
    </citation>
    <scope>NUCLEOTIDE SEQUENCE [LARGE SCALE GENOMIC DNA]</scope>
    <source>
        <strain evidence="5 6">E2333</strain>
    </source>
</reference>
<dbReference type="PANTHER" id="PTHR43547:SF2">
    <property type="entry name" value="HYBRID SIGNAL TRANSDUCTION HISTIDINE KINASE C"/>
    <property type="match status" value="1"/>
</dbReference>
<organism evidence="5 6">
    <name type="scientific">Pseudomonas jessenii</name>
    <dbReference type="NCBI Taxonomy" id="77298"/>
    <lineage>
        <taxon>Bacteria</taxon>
        <taxon>Pseudomonadati</taxon>
        <taxon>Pseudomonadota</taxon>
        <taxon>Gammaproteobacteria</taxon>
        <taxon>Pseudomonadales</taxon>
        <taxon>Pseudomonadaceae</taxon>
        <taxon>Pseudomonas</taxon>
    </lineage>
</organism>
<dbReference type="EC" id="2.7.13.3" evidence="2"/>
<dbReference type="InterPro" id="IPR005467">
    <property type="entry name" value="His_kinase_dom"/>
</dbReference>
<evidence type="ECO:0000313" key="5">
    <source>
        <dbReference type="EMBL" id="RDL14435.1"/>
    </source>
</evidence>
<dbReference type="EMBL" id="QRAV01000019">
    <property type="protein sequence ID" value="RDL14435.1"/>
    <property type="molecule type" value="Genomic_DNA"/>
</dbReference>
<keyword evidence="3" id="KW-0597">Phosphoprotein</keyword>
<name>A0A370S3W1_PSEJE</name>
<dbReference type="SUPFAM" id="SSF47384">
    <property type="entry name" value="Homodimeric domain of signal transducing histidine kinase"/>
    <property type="match status" value="1"/>
</dbReference>
<dbReference type="SMART" id="SM00388">
    <property type="entry name" value="HisKA"/>
    <property type="match status" value="1"/>
</dbReference>
<dbReference type="InterPro" id="IPR036097">
    <property type="entry name" value="HisK_dim/P_sf"/>
</dbReference>
<dbReference type="SUPFAM" id="SSF55874">
    <property type="entry name" value="ATPase domain of HSP90 chaperone/DNA topoisomerase II/histidine kinase"/>
    <property type="match status" value="1"/>
</dbReference>
<dbReference type="InterPro" id="IPR003594">
    <property type="entry name" value="HATPase_dom"/>
</dbReference>
<dbReference type="Proteomes" id="UP000255365">
    <property type="component" value="Unassembled WGS sequence"/>
</dbReference>
<feature type="domain" description="Histidine kinase" evidence="4">
    <location>
        <begin position="157"/>
        <end position="375"/>
    </location>
</feature>
<keyword evidence="5" id="KW-0808">Transferase</keyword>
<evidence type="ECO:0000256" key="3">
    <source>
        <dbReference type="ARBA" id="ARBA00022553"/>
    </source>
</evidence>
<dbReference type="InterPro" id="IPR003661">
    <property type="entry name" value="HisK_dim/P_dom"/>
</dbReference>
<dbReference type="CDD" id="cd00075">
    <property type="entry name" value="HATPase"/>
    <property type="match status" value="1"/>
</dbReference>
<evidence type="ECO:0000256" key="1">
    <source>
        <dbReference type="ARBA" id="ARBA00000085"/>
    </source>
</evidence>
<dbReference type="PROSITE" id="PS50109">
    <property type="entry name" value="HIS_KIN"/>
    <property type="match status" value="1"/>
</dbReference>
<dbReference type="InterPro" id="IPR025751">
    <property type="entry name" value="RsbRD_N_dom"/>
</dbReference>
<evidence type="ECO:0000256" key="2">
    <source>
        <dbReference type="ARBA" id="ARBA00012438"/>
    </source>
</evidence>
<dbReference type="CDD" id="cd00082">
    <property type="entry name" value="HisKA"/>
    <property type="match status" value="1"/>
</dbReference>
<sequence>MRLSDFITANLEPILQDWDDFARTIETPGAPLDTEALRDHAEQMLDAIVLDLRTKQTAKEQLAKAHGNAPSNDLETPAETHAVTRLMAGFTIDQMVSEYRALRASVLNQWSKQIKAGTPLDIDDMTRFHEAIDQALAESIASYSRAVEASRNLFLGILGHDLRTPLGAILLGADMLRRSEDIGTKATKISTQIYTSVKRASQIVGDLLDLTRCQMGPGIPVKTERLDLLPLCERIVDELRAFYPSAAILFEPKRSCHGEFDGARMEQVLSNLIGNAVQHGDNQRPVTVTLDTNEEHVIFTVHNSGEPIPDDVMPFIFNPMGRFSQHSIIDHDPSEGLGLGLFIASEIVTSHGGVIEVTSDSQSGTTFVVTVPKLHRKHNDSWHLQQMTLTAHPSHTDFDPVP</sequence>
<dbReference type="Pfam" id="PF00512">
    <property type="entry name" value="HisKA"/>
    <property type="match status" value="1"/>
</dbReference>
<comment type="caution">
    <text evidence="5">The sequence shown here is derived from an EMBL/GenBank/DDBJ whole genome shotgun (WGS) entry which is preliminary data.</text>
</comment>
<evidence type="ECO:0000313" key="6">
    <source>
        <dbReference type="Proteomes" id="UP000255365"/>
    </source>
</evidence>
<dbReference type="AlphaFoldDB" id="A0A370S3W1"/>
<protein>
    <recommendedName>
        <fullName evidence="2">histidine kinase</fullName>
        <ecNumber evidence="2">2.7.13.3</ecNumber>
    </recommendedName>
</protein>